<feature type="domain" description="PE-PPE" evidence="3">
    <location>
        <begin position="112"/>
        <end position="254"/>
    </location>
</feature>
<evidence type="ECO:0000259" key="3">
    <source>
        <dbReference type="Pfam" id="PF08237"/>
    </source>
</evidence>
<gene>
    <name evidence="4" type="ORF">H4281_03015</name>
</gene>
<organism evidence="4 5">
    <name type="scientific">Amycolatopsis dendrobii</name>
    <dbReference type="NCBI Taxonomy" id="2760662"/>
    <lineage>
        <taxon>Bacteria</taxon>
        <taxon>Bacillati</taxon>
        <taxon>Actinomycetota</taxon>
        <taxon>Actinomycetes</taxon>
        <taxon>Pseudonocardiales</taxon>
        <taxon>Pseudonocardiaceae</taxon>
        <taxon>Amycolatopsis</taxon>
    </lineage>
</organism>
<dbReference type="GO" id="GO:0016787">
    <property type="term" value="F:hydrolase activity"/>
    <property type="evidence" value="ECO:0007669"/>
    <property type="project" value="UniProtKB-KW"/>
</dbReference>
<sequence>MDPDSAPMPPDQRHRRTHRPGGDHAFSRISWLLRSFPDAFSNVLTIRRGGDPMGKKARRIALTGAVVATLGAGFASAAPAHADDAHYYILIGGTCDGKASVYRPEWLRGGIARVVDYPAGAAGAPNCDQTPMDQSVAIGHDRGRQVVQDAYHENPNAEFTVVGYSQGAIVANMVLNDIADDQLGVDKTRFSAKLFADPMQPPGPAGTGISATLPPGTGLPSPFGGYVSFGAGRPDFNGVRSIRYCIQTDGICDFDPIQAAGGYFAQHWCYQWPRPTDQRSIMGDTIADGVYTNTSVRLGKQDCWGGPVHP</sequence>
<dbReference type="EMBL" id="JACGZW010000001">
    <property type="protein sequence ID" value="MBB1152092.1"/>
    <property type="molecule type" value="Genomic_DNA"/>
</dbReference>
<evidence type="ECO:0000313" key="5">
    <source>
        <dbReference type="Proteomes" id="UP000526734"/>
    </source>
</evidence>
<evidence type="ECO:0000256" key="1">
    <source>
        <dbReference type="ARBA" id="ARBA00022801"/>
    </source>
</evidence>
<keyword evidence="1" id="KW-0378">Hydrolase</keyword>
<dbReference type="Proteomes" id="UP000526734">
    <property type="component" value="Unassembled WGS sequence"/>
</dbReference>
<name>A0A7W3VSN3_9PSEU</name>
<dbReference type="InterPro" id="IPR029058">
    <property type="entry name" value="AB_hydrolase_fold"/>
</dbReference>
<protein>
    <submittedName>
        <fullName evidence="4">PE-PPE domain-containing protein</fullName>
    </submittedName>
</protein>
<dbReference type="InterPro" id="IPR000675">
    <property type="entry name" value="Cutinase/axe"/>
</dbReference>
<dbReference type="AlphaFoldDB" id="A0A7W3VSN3"/>
<feature type="compositionally biased region" description="Pro residues" evidence="2">
    <location>
        <begin position="1"/>
        <end position="10"/>
    </location>
</feature>
<dbReference type="Pfam" id="PF08237">
    <property type="entry name" value="PE-PPE"/>
    <property type="match status" value="1"/>
</dbReference>
<reference evidence="4 5" key="1">
    <citation type="submission" date="2020-08" db="EMBL/GenBank/DDBJ databases">
        <title>Amycolatopsis sp. nov. DR6-1 isolated from Dendrobium heterocarpum.</title>
        <authorList>
            <person name="Tedsree N."/>
            <person name="Kuncharoen N."/>
            <person name="Likhitwitayawuid K."/>
            <person name="Tanasupawat S."/>
        </authorList>
    </citation>
    <scope>NUCLEOTIDE SEQUENCE [LARGE SCALE GENOMIC DNA]</scope>
    <source>
        <strain evidence="4 5">DR6-1</strain>
    </source>
</reference>
<dbReference type="SUPFAM" id="SSF53474">
    <property type="entry name" value="alpha/beta-Hydrolases"/>
    <property type="match status" value="1"/>
</dbReference>
<evidence type="ECO:0000313" key="4">
    <source>
        <dbReference type="EMBL" id="MBB1152092.1"/>
    </source>
</evidence>
<feature type="region of interest" description="Disordered" evidence="2">
    <location>
        <begin position="1"/>
        <end position="22"/>
    </location>
</feature>
<dbReference type="InterPro" id="IPR013228">
    <property type="entry name" value="PE-PPE_C"/>
</dbReference>
<keyword evidence="5" id="KW-1185">Reference proteome</keyword>
<comment type="caution">
    <text evidence="4">The sequence shown here is derived from an EMBL/GenBank/DDBJ whole genome shotgun (WGS) entry which is preliminary data.</text>
</comment>
<accession>A0A7W3VSN3</accession>
<evidence type="ECO:0000256" key="2">
    <source>
        <dbReference type="SAM" id="MobiDB-lite"/>
    </source>
</evidence>
<dbReference type="Gene3D" id="3.40.50.1820">
    <property type="entry name" value="alpha/beta hydrolase"/>
    <property type="match status" value="1"/>
</dbReference>
<proteinExistence type="predicted"/>
<dbReference type="SMART" id="SM01110">
    <property type="entry name" value="Cutinase"/>
    <property type="match status" value="1"/>
</dbReference>